<dbReference type="HOGENOM" id="CLU_006935_2_0_0"/>
<evidence type="ECO:0000259" key="5">
    <source>
        <dbReference type="Pfam" id="PF07715"/>
    </source>
</evidence>
<dbReference type="Gene3D" id="2.40.170.20">
    <property type="entry name" value="TonB-dependent receptor, beta-barrel domain"/>
    <property type="match status" value="1"/>
</dbReference>
<keyword evidence="2" id="KW-0472">Membrane</keyword>
<keyword evidence="3" id="KW-0998">Cell outer membrane</keyword>
<proteinExistence type="predicted"/>
<keyword evidence="6" id="KW-0675">Receptor</keyword>
<organism evidence="6 7">
    <name type="scientific">Opitutus terrae (strain DSM 11246 / JCM 15787 / PB90-1)</name>
    <dbReference type="NCBI Taxonomy" id="452637"/>
    <lineage>
        <taxon>Bacteria</taxon>
        <taxon>Pseudomonadati</taxon>
        <taxon>Verrucomicrobiota</taxon>
        <taxon>Opitutia</taxon>
        <taxon>Opitutales</taxon>
        <taxon>Opitutaceae</taxon>
        <taxon>Opitutus</taxon>
    </lineage>
</organism>
<protein>
    <submittedName>
        <fullName evidence="6">TonB-dependent receptor</fullName>
    </submittedName>
</protein>
<dbReference type="eggNOG" id="COG1629">
    <property type="taxonomic scope" value="Bacteria"/>
</dbReference>
<dbReference type="AlphaFoldDB" id="B1ZWM7"/>
<dbReference type="InterPro" id="IPR037066">
    <property type="entry name" value="Plug_dom_sf"/>
</dbReference>
<keyword evidence="7" id="KW-1185">Reference proteome</keyword>
<dbReference type="PANTHER" id="PTHR40980">
    <property type="entry name" value="PLUG DOMAIN-CONTAINING PROTEIN"/>
    <property type="match status" value="1"/>
</dbReference>
<dbReference type="SUPFAM" id="SSF56935">
    <property type="entry name" value="Porins"/>
    <property type="match status" value="1"/>
</dbReference>
<dbReference type="GO" id="GO:0009279">
    <property type="term" value="C:cell outer membrane"/>
    <property type="evidence" value="ECO:0007669"/>
    <property type="project" value="UniProtKB-SubCell"/>
</dbReference>
<feature type="signal peptide" evidence="4">
    <location>
        <begin position="1"/>
        <end position="32"/>
    </location>
</feature>
<accession>B1ZWM7</accession>
<dbReference type="EMBL" id="CP001032">
    <property type="protein sequence ID" value="ACB74154.1"/>
    <property type="molecule type" value="Genomic_DNA"/>
</dbReference>
<name>B1ZWM7_OPITP</name>
<keyword evidence="4" id="KW-0732">Signal</keyword>
<dbReference type="Gene3D" id="2.170.130.10">
    <property type="entry name" value="TonB-dependent receptor, plug domain"/>
    <property type="match status" value="1"/>
</dbReference>
<evidence type="ECO:0000313" key="6">
    <source>
        <dbReference type="EMBL" id="ACB74154.1"/>
    </source>
</evidence>
<dbReference type="InterPro" id="IPR036942">
    <property type="entry name" value="Beta-barrel_TonB_sf"/>
</dbReference>
<dbReference type="STRING" id="452637.Oter_0866"/>
<dbReference type="PANTHER" id="PTHR40980:SF3">
    <property type="entry name" value="TONB-DEPENDENT RECEPTOR-LIKE BETA-BARREL DOMAIN-CONTAINING PROTEIN"/>
    <property type="match status" value="1"/>
</dbReference>
<dbReference type="NCBIfam" id="TIGR01782">
    <property type="entry name" value="TonB-Xanth-Caul"/>
    <property type="match status" value="1"/>
</dbReference>
<comment type="subcellular location">
    <subcellularLocation>
        <location evidence="1">Cell outer membrane</location>
    </subcellularLocation>
</comment>
<feature type="domain" description="TonB-dependent receptor plug" evidence="5">
    <location>
        <begin position="77"/>
        <end position="180"/>
    </location>
</feature>
<dbReference type="Pfam" id="PF07715">
    <property type="entry name" value="Plug"/>
    <property type="match status" value="1"/>
</dbReference>
<evidence type="ECO:0000256" key="1">
    <source>
        <dbReference type="ARBA" id="ARBA00004442"/>
    </source>
</evidence>
<dbReference type="InterPro" id="IPR010104">
    <property type="entry name" value="TonB_rcpt_bac"/>
</dbReference>
<evidence type="ECO:0000313" key="7">
    <source>
        <dbReference type="Proteomes" id="UP000007013"/>
    </source>
</evidence>
<feature type="chain" id="PRO_5002774528" evidence="4">
    <location>
        <begin position="33"/>
        <end position="924"/>
    </location>
</feature>
<evidence type="ECO:0000256" key="2">
    <source>
        <dbReference type="ARBA" id="ARBA00023136"/>
    </source>
</evidence>
<dbReference type="InterPro" id="IPR012910">
    <property type="entry name" value="Plug_dom"/>
</dbReference>
<dbReference type="KEGG" id="ote:Oter_0866"/>
<gene>
    <name evidence="6" type="ordered locus">Oter_0866</name>
</gene>
<dbReference type="Proteomes" id="UP000007013">
    <property type="component" value="Chromosome"/>
</dbReference>
<evidence type="ECO:0000256" key="3">
    <source>
        <dbReference type="ARBA" id="ARBA00023237"/>
    </source>
</evidence>
<evidence type="ECO:0000256" key="4">
    <source>
        <dbReference type="SAM" id="SignalP"/>
    </source>
</evidence>
<reference evidence="6 7" key="1">
    <citation type="journal article" date="2011" name="J. Bacteriol.">
        <title>Genome sequence of the verrucomicrobium Opitutus terrae PB90-1, an abundant inhabitant of rice paddy soil ecosystems.</title>
        <authorList>
            <person name="van Passel M.W."/>
            <person name="Kant R."/>
            <person name="Palva A."/>
            <person name="Copeland A."/>
            <person name="Lucas S."/>
            <person name="Lapidus A."/>
            <person name="Glavina del Rio T."/>
            <person name="Pitluck S."/>
            <person name="Goltsman E."/>
            <person name="Clum A."/>
            <person name="Sun H."/>
            <person name="Schmutz J."/>
            <person name="Larimer F.W."/>
            <person name="Land M.L."/>
            <person name="Hauser L."/>
            <person name="Kyrpides N."/>
            <person name="Mikhailova N."/>
            <person name="Richardson P.P."/>
            <person name="Janssen P.H."/>
            <person name="de Vos W.M."/>
            <person name="Smidt H."/>
        </authorList>
    </citation>
    <scope>NUCLEOTIDE SEQUENCE [LARGE SCALE GENOMIC DNA]</scope>
    <source>
        <strain evidence="7">DSM 11246 / JCM 15787 / PB90-1</strain>
    </source>
</reference>
<sequence length="924" mass="99756">MSPNPKLLSSRAKSLRAGIVLLPLAFALSAIAQDAPAPAPAGQPQPASADSDQVVLLDKYTVTGGFSGSLAAAAEVKQTLPGIAEVIAAEDIGKLPDISIADSLARVTGLATQRLNGRSQAIAIRGLTADFTTGLLNGREQVSTSSNRAVEFDQYPAELLSGAIVYKTTNASLIGQGLAGTIDLRTVRPLSQGRRSIVANAFYEWTELDELNAGSKKDGYRYTLSYIDQFQDGKLGVAFGFSSADKPGQGEQWQAWGYPTLSDGSFVIGGAKPFVRSSELKRDGYMGVIEYRPSDSFHTTLDLYYSKFEETQLLRGIEIPLQWSSAQLQPGYTVDDGVVTDATFANIFGVVRNDIVFRDDDVWAAGWNLTFGDGSGWTTVADLSYSKIERKDTVLETNSGTGQNQVGTPDTMRVTLGSGRGAVFTPTLDYTNRDLVRLSSPQGWGSNVVPGGQVGYLKNPTAEDELSQAKLTASHALERWFSKVNVGFSFANRTKSETEDGYYLALPNGATSAPLPPSVGITDLSFIGISGMASYDPLAALHSNTFVLMRNPNADVISRDWEVEEQISIGFVQFDIDSRLASKQLTGNVGFQLIHSDQNSSGLAATGTGTGAHYQPISGGTDYYDFVPSLNLNLKLTSRDVLRLGVARQLARQRMSNMRSGLEVGYNSSLANSTDPYNSAWSATGGNPALKPWRADSIDLSFEHYFRDNMGYFSLASFYKDLRTYTYDQVSIMDFSPYAGFVTGTPPAINQGRLTRPTNGQGGKLSGLEATLSLPSELITSSLPGFGIVLGGAYTDSDIEPNGPGSGSTSIPGLSLKVASLTFYYERAGFSARISERYRSAYRGNIDTFGPRNENFRIIDQEQVVDAQVSYEFRSGPLKGLSIIVQGYNLTNEPLVTRAGEDPRLVVDYQNYGAWYSAGVSYKF</sequence>